<evidence type="ECO:0000313" key="2">
    <source>
        <dbReference type="EMBL" id="GAH47711.1"/>
    </source>
</evidence>
<name>X1FPV1_9ZZZZ</name>
<feature type="transmembrane region" description="Helical" evidence="1">
    <location>
        <begin position="20"/>
        <end position="37"/>
    </location>
</feature>
<keyword evidence="1" id="KW-0472">Membrane</keyword>
<sequence>MSDLLQGLATNAPAILKTLLIYEFQVTIFVLIVWGIDRWLRRAAPRFRYALWLVVLVKALWPPSFTIPGFTVLPAMPIELPALAITATGG</sequence>
<evidence type="ECO:0000256" key="1">
    <source>
        <dbReference type="SAM" id="Phobius"/>
    </source>
</evidence>
<feature type="non-terminal residue" evidence="2">
    <location>
        <position position="90"/>
    </location>
</feature>
<dbReference type="EMBL" id="BARU01022832">
    <property type="protein sequence ID" value="GAH47711.1"/>
    <property type="molecule type" value="Genomic_DNA"/>
</dbReference>
<keyword evidence="1" id="KW-1133">Transmembrane helix</keyword>
<keyword evidence="1" id="KW-0812">Transmembrane</keyword>
<dbReference type="AlphaFoldDB" id="X1FPV1"/>
<accession>X1FPV1</accession>
<evidence type="ECO:0008006" key="3">
    <source>
        <dbReference type="Google" id="ProtNLM"/>
    </source>
</evidence>
<reference evidence="2" key="1">
    <citation type="journal article" date="2014" name="Front. Microbiol.">
        <title>High frequency of phylogenetically diverse reductive dehalogenase-homologous genes in deep subseafloor sedimentary metagenomes.</title>
        <authorList>
            <person name="Kawai M."/>
            <person name="Futagami T."/>
            <person name="Toyoda A."/>
            <person name="Takaki Y."/>
            <person name="Nishi S."/>
            <person name="Hori S."/>
            <person name="Arai W."/>
            <person name="Tsubouchi T."/>
            <person name="Morono Y."/>
            <person name="Uchiyama I."/>
            <person name="Ito T."/>
            <person name="Fujiyama A."/>
            <person name="Inagaki F."/>
            <person name="Takami H."/>
        </authorList>
    </citation>
    <scope>NUCLEOTIDE SEQUENCE</scope>
    <source>
        <strain evidence="2">Expedition CK06-06</strain>
    </source>
</reference>
<proteinExistence type="predicted"/>
<comment type="caution">
    <text evidence="2">The sequence shown here is derived from an EMBL/GenBank/DDBJ whole genome shotgun (WGS) entry which is preliminary data.</text>
</comment>
<protein>
    <recommendedName>
        <fullName evidence="3">Peptidase M56 domain-containing protein</fullName>
    </recommendedName>
</protein>
<organism evidence="2">
    <name type="scientific">marine sediment metagenome</name>
    <dbReference type="NCBI Taxonomy" id="412755"/>
    <lineage>
        <taxon>unclassified sequences</taxon>
        <taxon>metagenomes</taxon>
        <taxon>ecological metagenomes</taxon>
    </lineage>
</organism>
<feature type="transmembrane region" description="Helical" evidence="1">
    <location>
        <begin position="49"/>
        <end position="73"/>
    </location>
</feature>
<gene>
    <name evidence="2" type="ORF">S03H2_37142</name>
</gene>